<dbReference type="OrthoDB" id="5653973at2"/>
<evidence type="ECO:0000313" key="2">
    <source>
        <dbReference type="Proteomes" id="UP000201728"/>
    </source>
</evidence>
<gene>
    <name evidence="1" type="ORF">clem_03195</name>
</gene>
<dbReference type="SUPFAM" id="SSF56219">
    <property type="entry name" value="DNase I-like"/>
    <property type="match status" value="1"/>
</dbReference>
<sequence length="294" mass="32397">MGKKISVQSQTAPLELHSDHHPQVFGKTLIWNLDKDNGASKSGNKLAKGLEMEAFAIAQKINEGKIDSGMLQELPHGEQNKFIAAIEKYLNPKQTLEMHYARNGSHEFGNLTFTCKNASAPAPVSTEDRQLQAAVSKLQKKYDANEATRGQVLFGLGVGPDGKKRLLVNVHAESNKSTYVNKNGVTVKRINLEEVMKEVDAVSKKHNVGFVVGGDMNAGEHQLPKDLGSAINSPNFRYQHSAKNSSFRRDGTAVNVDAIISTDKTTPLKTFSEMNCCDEAFIKKFDEVKKKQNK</sequence>
<dbReference type="AlphaFoldDB" id="A0A222P022"/>
<organism evidence="1 2">
    <name type="scientific">Legionella clemsonensis</name>
    <dbReference type="NCBI Taxonomy" id="1867846"/>
    <lineage>
        <taxon>Bacteria</taxon>
        <taxon>Pseudomonadati</taxon>
        <taxon>Pseudomonadota</taxon>
        <taxon>Gammaproteobacteria</taxon>
        <taxon>Legionellales</taxon>
        <taxon>Legionellaceae</taxon>
        <taxon>Legionella</taxon>
    </lineage>
</organism>
<dbReference type="InterPro" id="IPR036691">
    <property type="entry name" value="Endo/exonu/phosph_ase_sf"/>
</dbReference>
<dbReference type="Gene3D" id="3.60.10.10">
    <property type="entry name" value="Endonuclease/exonuclease/phosphatase"/>
    <property type="match status" value="1"/>
</dbReference>
<dbReference type="RefSeq" id="WP_094090280.1">
    <property type="nucleotide sequence ID" value="NZ_CP016397.1"/>
</dbReference>
<dbReference type="KEGG" id="lcd:clem_03195"/>
<evidence type="ECO:0000313" key="1">
    <source>
        <dbReference type="EMBL" id="ASQ45197.1"/>
    </source>
</evidence>
<proteinExistence type="predicted"/>
<dbReference type="EMBL" id="CP016397">
    <property type="protein sequence ID" value="ASQ45197.1"/>
    <property type="molecule type" value="Genomic_DNA"/>
</dbReference>
<reference evidence="2" key="1">
    <citation type="submission" date="2016-07" db="EMBL/GenBank/DDBJ databases">
        <authorList>
            <person name="Florea S."/>
            <person name="Webb J.S."/>
            <person name="Jaromczyk J."/>
            <person name="Schardl C.L."/>
        </authorList>
    </citation>
    <scope>NUCLEOTIDE SEQUENCE [LARGE SCALE GENOMIC DNA]</scope>
    <source>
        <strain evidence="2">CDC-D5610</strain>
    </source>
</reference>
<accession>A0A222P022</accession>
<evidence type="ECO:0008006" key="3">
    <source>
        <dbReference type="Google" id="ProtNLM"/>
    </source>
</evidence>
<keyword evidence="2" id="KW-1185">Reference proteome</keyword>
<protein>
    <recommendedName>
        <fullName evidence="3">Endonuclease/Exonuclease/phosphatase family protein</fullName>
    </recommendedName>
</protein>
<name>A0A222P022_9GAMM</name>
<dbReference type="Proteomes" id="UP000201728">
    <property type="component" value="Chromosome"/>
</dbReference>